<evidence type="ECO:0000259" key="8">
    <source>
        <dbReference type="PROSITE" id="PS50893"/>
    </source>
</evidence>
<evidence type="ECO:0000313" key="10">
    <source>
        <dbReference type="Proteomes" id="UP001366060"/>
    </source>
</evidence>
<dbReference type="Gene3D" id="3.40.50.300">
    <property type="entry name" value="P-loop containing nucleotide triphosphate hydrolases"/>
    <property type="match status" value="1"/>
</dbReference>
<evidence type="ECO:0000256" key="6">
    <source>
        <dbReference type="ARBA" id="ARBA00022967"/>
    </source>
</evidence>
<reference evidence="9 10" key="1">
    <citation type="submission" date="2024-02" db="EMBL/GenBank/DDBJ databases">
        <title>Bacteria isolated from the canopy kelp, Nereocystis luetkeana.</title>
        <authorList>
            <person name="Pfister C.A."/>
            <person name="Younker I.T."/>
            <person name="Light S.H."/>
        </authorList>
    </citation>
    <scope>NUCLEOTIDE SEQUENCE [LARGE SCALE GENOMIC DNA]</scope>
    <source>
        <strain evidence="9 10">TI.2.07</strain>
    </source>
</reference>
<protein>
    <submittedName>
        <fullName evidence="9">Thiamine ABC transporter ATP-binding protein</fullName>
    </submittedName>
</protein>
<keyword evidence="6" id="KW-1278">Translocase</keyword>
<evidence type="ECO:0000256" key="3">
    <source>
        <dbReference type="ARBA" id="ARBA00022519"/>
    </source>
</evidence>
<evidence type="ECO:0000256" key="7">
    <source>
        <dbReference type="ARBA" id="ARBA00023136"/>
    </source>
</evidence>
<dbReference type="InterPro" id="IPR050093">
    <property type="entry name" value="ABC_SmlMolc_Importer"/>
</dbReference>
<keyword evidence="4" id="KW-0547">Nucleotide-binding</keyword>
<dbReference type="PROSITE" id="PS50893">
    <property type="entry name" value="ABC_TRANSPORTER_2"/>
    <property type="match status" value="1"/>
</dbReference>
<dbReference type="PANTHER" id="PTHR42781:SF1">
    <property type="entry name" value="THIAMINE IMPORT ATP-BINDING PROTEIN THIQ"/>
    <property type="match status" value="1"/>
</dbReference>
<dbReference type="Pfam" id="PF00005">
    <property type="entry name" value="ABC_tran"/>
    <property type="match status" value="1"/>
</dbReference>
<keyword evidence="1" id="KW-0813">Transport</keyword>
<dbReference type="PROSITE" id="PS00211">
    <property type="entry name" value="ABC_TRANSPORTER_1"/>
    <property type="match status" value="1"/>
</dbReference>
<evidence type="ECO:0000256" key="1">
    <source>
        <dbReference type="ARBA" id="ARBA00022448"/>
    </source>
</evidence>
<name>A0ABU9HAZ1_9GAMM</name>
<dbReference type="EMBL" id="JBAKBA010000011">
    <property type="protein sequence ID" value="MEL0658791.1"/>
    <property type="molecule type" value="Genomic_DNA"/>
</dbReference>
<dbReference type="InterPro" id="IPR003593">
    <property type="entry name" value="AAA+_ATPase"/>
</dbReference>
<dbReference type="InterPro" id="IPR003439">
    <property type="entry name" value="ABC_transporter-like_ATP-bd"/>
</dbReference>
<keyword evidence="10" id="KW-1185">Reference proteome</keyword>
<dbReference type="SUPFAM" id="SSF52540">
    <property type="entry name" value="P-loop containing nucleoside triphosphate hydrolases"/>
    <property type="match status" value="1"/>
</dbReference>
<dbReference type="SMART" id="SM00382">
    <property type="entry name" value="AAA"/>
    <property type="match status" value="1"/>
</dbReference>
<evidence type="ECO:0000313" key="9">
    <source>
        <dbReference type="EMBL" id="MEL0658791.1"/>
    </source>
</evidence>
<keyword evidence="3" id="KW-0997">Cell inner membrane</keyword>
<feature type="domain" description="ABC transporter" evidence="8">
    <location>
        <begin position="2"/>
        <end position="230"/>
    </location>
</feature>
<accession>A0ABU9HAZ1</accession>
<keyword evidence="2" id="KW-1003">Cell membrane</keyword>
<evidence type="ECO:0000256" key="2">
    <source>
        <dbReference type="ARBA" id="ARBA00022475"/>
    </source>
</evidence>
<dbReference type="Proteomes" id="UP001366060">
    <property type="component" value="Unassembled WGS sequence"/>
</dbReference>
<gene>
    <name evidence="9" type="primary">thiQ</name>
    <name evidence="9" type="ORF">V6255_06500</name>
</gene>
<keyword evidence="7" id="KW-0472">Membrane</keyword>
<sequence>MIEFSKVNYNYQQQQFHFNLQIKQGSLVAILGPSGTGKSTLLNLLAGFISPIEGDIKINEQSILKQAPYQRPLSILFQDNNLFTHLSAYDNIGLGLHPGLKLTDQQKEHLKTVALQVGVEELLTRFPAELSGGEQQRVALARCFVQNKPILLLDEPFSALDPILRVAMLERVQSLAKSENVTVLMVTHHIEDALAVASDFIFVDHGKALTAESIDQLKVTHPNKHLAHFLSAQVGRIHSIE</sequence>
<evidence type="ECO:0000256" key="5">
    <source>
        <dbReference type="ARBA" id="ARBA00022840"/>
    </source>
</evidence>
<proteinExistence type="predicted"/>
<dbReference type="GO" id="GO:0005524">
    <property type="term" value="F:ATP binding"/>
    <property type="evidence" value="ECO:0007669"/>
    <property type="project" value="UniProtKB-KW"/>
</dbReference>
<evidence type="ECO:0000256" key="4">
    <source>
        <dbReference type="ARBA" id="ARBA00022741"/>
    </source>
</evidence>
<dbReference type="PANTHER" id="PTHR42781">
    <property type="entry name" value="SPERMIDINE/PUTRESCINE IMPORT ATP-BINDING PROTEIN POTA"/>
    <property type="match status" value="1"/>
</dbReference>
<organism evidence="9 10">
    <name type="scientific">Psychromonas arctica</name>
    <dbReference type="NCBI Taxonomy" id="168275"/>
    <lineage>
        <taxon>Bacteria</taxon>
        <taxon>Pseudomonadati</taxon>
        <taxon>Pseudomonadota</taxon>
        <taxon>Gammaproteobacteria</taxon>
        <taxon>Alteromonadales</taxon>
        <taxon>Psychromonadaceae</taxon>
        <taxon>Psychromonas</taxon>
    </lineage>
</organism>
<comment type="caution">
    <text evidence="9">The sequence shown here is derived from an EMBL/GenBank/DDBJ whole genome shotgun (WGS) entry which is preliminary data.</text>
</comment>
<dbReference type="RefSeq" id="WP_341627422.1">
    <property type="nucleotide sequence ID" value="NZ_JBAKBA010000011.1"/>
</dbReference>
<keyword evidence="5 9" id="KW-0067">ATP-binding</keyword>
<dbReference type="InterPro" id="IPR027417">
    <property type="entry name" value="P-loop_NTPase"/>
</dbReference>
<dbReference type="NCBIfam" id="TIGR01277">
    <property type="entry name" value="thiQ"/>
    <property type="match status" value="1"/>
</dbReference>
<dbReference type="InterPro" id="IPR017871">
    <property type="entry name" value="ABC_transporter-like_CS"/>
</dbReference>
<dbReference type="InterPro" id="IPR005968">
    <property type="entry name" value="Thiamine_ABC_ThiQ"/>
</dbReference>